<dbReference type="RefSeq" id="WP_093611058.1">
    <property type="nucleotide sequence ID" value="NZ_FNFF01000006.1"/>
</dbReference>
<gene>
    <name evidence="2" type="ORF">SAMN05421806_10656</name>
</gene>
<evidence type="ECO:0000313" key="3">
    <source>
        <dbReference type="Proteomes" id="UP000199155"/>
    </source>
</evidence>
<feature type="transmembrane region" description="Helical" evidence="1">
    <location>
        <begin position="374"/>
        <end position="391"/>
    </location>
</feature>
<feature type="transmembrane region" description="Helical" evidence="1">
    <location>
        <begin position="76"/>
        <end position="96"/>
    </location>
</feature>
<sequence length="432" mass="47294">MPPAHRKPRTLALAVAAGILLLIAVVAASGIGNPLHDFSPYHRRAAVVVVCGVLGLAIVAALLLRPSPARPQRLGWMASVVSLLCVLATAFVWVAVGTGHSLDSAPGLRVNTAEEAKAALAEHGYGKRKPVRTGLMIETMEFTGNNNVRLTGYFWQHLPAGADVDRPNVEFPDAVDGGVGEEFYRDATPEGQVIGWRLKTTLRQAFDHTHYPLDNQAVWLKMWPRETGTVLVPDFSAYPPWDPDQKLGVYPDIVGGDWNTQFTTFSLTEGTERTNYGRPAYSLEGNDAELTFSIGVGRQYLSPLLNRLVPLLVIALLVFGSLFVVTTDSDRRSLSGFSTWAVIGFCGSMMLVVSVQHSTLRNETSADGVVYAEYFYFILYLVIGLVALNVIEHTSKKRFPLVDWRGNAAARLLYWPVITTLLLVATVFGLLL</sequence>
<reference evidence="2 3" key="1">
    <citation type="submission" date="2016-10" db="EMBL/GenBank/DDBJ databases">
        <authorList>
            <person name="de Groot N.N."/>
        </authorList>
    </citation>
    <scope>NUCLEOTIDE SEQUENCE [LARGE SCALE GENOMIC DNA]</scope>
    <source>
        <strain evidence="2 3">CGMCC 4.5727</strain>
    </source>
</reference>
<name>A0A1G9AN21_9ACTN</name>
<keyword evidence="1" id="KW-0812">Transmembrane</keyword>
<evidence type="ECO:0000256" key="1">
    <source>
        <dbReference type="SAM" id="Phobius"/>
    </source>
</evidence>
<feature type="transmembrane region" description="Helical" evidence="1">
    <location>
        <begin position="412"/>
        <end position="431"/>
    </location>
</feature>
<keyword evidence="1" id="KW-0472">Membrane</keyword>
<proteinExistence type="predicted"/>
<evidence type="ECO:0000313" key="2">
    <source>
        <dbReference type="EMBL" id="SDK28643.1"/>
    </source>
</evidence>
<keyword evidence="1" id="KW-1133">Transmembrane helix</keyword>
<accession>A0A1G9AN21</accession>
<protein>
    <submittedName>
        <fullName evidence="2">Uncharacterized protein</fullName>
    </submittedName>
</protein>
<keyword evidence="3" id="KW-1185">Reference proteome</keyword>
<feature type="transmembrane region" description="Helical" evidence="1">
    <location>
        <begin position="44"/>
        <end position="64"/>
    </location>
</feature>
<feature type="transmembrane region" description="Helical" evidence="1">
    <location>
        <begin position="337"/>
        <end position="354"/>
    </location>
</feature>
<dbReference type="EMBL" id="FNFF01000006">
    <property type="protein sequence ID" value="SDK28643.1"/>
    <property type="molecule type" value="Genomic_DNA"/>
</dbReference>
<dbReference type="STRING" id="417292.SAMN05421806_10656"/>
<dbReference type="OrthoDB" id="2489132at2"/>
<organism evidence="2 3">
    <name type="scientific">Streptomyces indicus</name>
    <dbReference type="NCBI Taxonomy" id="417292"/>
    <lineage>
        <taxon>Bacteria</taxon>
        <taxon>Bacillati</taxon>
        <taxon>Actinomycetota</taxon>
        <taxon>Actinomycetes</taxon>
        <taxon>Kitasatosporales</taxon>
        <taxon>Streptomycetaceae</taxon>
        <taxon>Streptomyces</taxon>
    </lineage>
</organism>
<dbReference type="AlphaFoldDB" id="A0A1G9AN21"/>
<feature type="transmembrane region" description="Helical" evidence="1">
    <location>
        <begin position="308"/>
        <end position="325"/>
    </location>
</feature>
<dbReference type="Proteomes" id="UP000199155">
    <property type="component" value="Unassembled WGS sequence"/>
</dbReference>